<comment type="caution">
    <text evidence="1">The sequence shown here is derived from an EMBL/GenBank/DDBJ whole genome shotgun (WGS) entry which is preliminary data.</text>
</comment>
<name>A0A7X4YMQ3_9BACL</name>
<dbReference type="Proteomes" id="UP000558113">
    <property type="component" value="Unassembled WGS sequence"/>
</dbReference>
<protein>
    <recommendedName>
        <fullName evidence="3">Fungal lipase-like domain-containing protein</fullName>
    </recommendedName>
</protein>
<evidence type="ECO:0000313" key="2">
    <source>
        <dbReference type="Proteomes" id="UP000558113"/>
    </source>
</evidence>
<dbReference type="Gene3D" id="3.40.50.1820">
    <property type="entry name" value="alpha/beta hydrolase"/>
    <property type="match status" value="1"/>
</dbReference>
<dbReference type="AlphaFoldDB" id="A0A7X4YMQ3"/>
<dbReference type="InterPro" id="IPR029058">
    <property type="entry name" value="AB_hydrolase_fold"/>
</dbReference>
<dbReference type="EMBL" id="JAAAMU010000002">
    <property type="protein sequence ID" value="NBC68219.1"/>
    <property type="molecule type" value="Genomic_DNA"/>
</dbReference>
<evidence type="ECO:0000313" key="1">
    <source>
        <dbReference type="EMBL" id="NBC68219.1"/>
    </source>
</evidence>
<accession>A0A7X4YMQ3</accession>
<evidence type="ECO:0008006" key="3">
    <source>
        <dbReference type="Google" id="ProtNLM"/>
    </source>
</evidence>
<dbReference type="OrthoDB" id="2558990at2"/>
<dbReference type="SUPFAM" id="SSF53474">
    <property type="entry name" value="alpha/beta-Hydrolases"/>
    <property type="match status" value="1"/>
</dbReference>
<reference evidence="1 2" key="1">
    <citation type="submission" date="2020-01" db="EMBL/GenBank/DDBJ databases">
        <title>Paenibacillus soybeanensis sp. nov. isolated from the nodules of soybean (Glycine max(L.) Merr).</title>
        <authorList>
            <person name="Wang H."/>
        </authorList>
    </citation>
    <scope>NUCLEOTIDE SEQUENCE [LARGE SCALE GENOMIC DNA]</scope>
    <source>
        <strain evidence="1 2">DSM 23054</strain>
    </source>
</reference>
<gene>
    <name evidence="1" type="ORF">GT003_04305</name>
</gene>
<proteinExistence type="predicted"/>
<organism evidence="1 2">
    <name type="scientific">Paenibacillus sacheonensis</name>
    <dbReference type="NCBI Taxonomy" id="742054"/>
    <lineage>
        <taxon>Bacteria</taxon>
        <taxon>Bacillati</taxon>
        <taxon>Bacillota</taxon>
        <taxon>Bacilli</taxon>
        <taxon>Bacillales</taxon>
        <taxon>Paenibacillaceae</taxon>
        <taxon>Paenibacillus</taxon>
    </lineage>
</organism>
<sequence>MQIELTAATAAEAEGTFDWDIYLLAGVGSSRTIFAECMKELQRRYAESGFFPRIRELFPYGDHTRNFYMQLLKVRRDISRLPKSAQSGAKTVAKQIRKLSSGRPVLFIGHSGGGVAAYQAAVMLSRGGIIPDWRVIQIGSPKLPIHGQHADKVHFVVSVDEKGDCTDFVTSLGSWGGFSLSRRGLPFWNRSKYAPKHIIPVPMIGGHKHYFRKEDPFVHPERGSNLGMITDTIWERIARELCMGASRFL</sequence>
<dbReference type="RefSeq" id="WP_161694813.1">
    <property type="nucleotide sequence ID" value="NZ_JAAAMU010000002.1"/>
</dbReference>
<keyword evidence="2" id="KW-1185">Reference proteome</keyword>